<dbReference type="InterPro" id="IPR003439">
    <property type="entry name" value="ABC_transporter-like_ATP-bd"/>
</dbReference>
<accession>A0A1G6HTC2</accession>
<evidence type="ECO:0000256" key="4">
    <source>
        <dbReference type="ARBA" id="ARBA00022840"/>
    </source>
</evidence>
<dbReference type="Pfam" id="PF00005">
    <property type="entry name" value="ABC_tran"/>
    <property type="match status" value="1"/>
</dbReference>
<dbReference type="PANTHER" id="PTHR43166:SF4">
    <property type="entry name" value="PHOSPHONATES IMPORT ATP-BINDING PROTEIN PHNC"/>
    <property type="match status" value="1"/>
</dbReference>
<dbReference type="InterPro" id="IPR003593">
    <property type="entry name" value="AAA+_ATPase"/>
</dbReference>
<dbReference type="STRING" id="28234.SAMN04488588_0091"/>
<dbReference type="Gene3D" id="3.40.50.300">
    <property type="entry name" value="P-loop containing nucleotide triphosphate hydrolases"/>
    <property type="match status" value="1"/>
</dbReference>
<sequence length="250" mass="28856">MENQIINYSDNEKIIELCNFGMDIGEHSILKDISLDISFNDIVLLYGPRNSGKSSLLRSFVHLNEELYNDVKGKGGIFFEGNNVNELDRKYLRSQITYVDPTFVENLNILTLSEVINLSLGLKLKDISKEHFDILEKLGLSKKFSDLDNLKVHNSLKSWSIGEKILLITFISLARNPKVFMFDSILDHLDDFLLKDVKEILYDMKKDRTLIISTRNLNLFSDIANKIIFIENGQIQYNGTMDSFMMNFPR</sequence>
<dbReference type="EMBL" id="FMYV01000001">
    <property type="protein sequence ID" value="SDB97085.1"/>
    <property type="molecule type" value="Genomic_DNA"/>
</dbReference>
<reference evidence="6 8" key="1">
    <citation type="submission" date="2016-10" db="EMBL/GenBank/DDBJ databases">
        <authorList>
            <person name="de Groot N.N."/>
        </authorList>
    </citation>
    <scope>NUCLEOTIDE SEQUENCE [LARGE SCALE GENOMIC DNA]</scope>
    <source>
        <strain evidence="6 8">WG14</strain>
    </source>
</reference>
<name>A0A1G6HTC2_9BACT</name>
<dbReference type="GO" id="GO:0005524">
    <property type="term" value="F:ATP binding"/>
    <property type="evidence" value="ECO:0007669"/>
    <property type="project" value="UniProtKB-KW"/>
</dbReference>
<keyword evidence="4 7" id="KW-0067">ATP-binding</keyword>
<keyword evidence="3" id="KW-0547">Nucleotide-binding</keyword>
<protein>
    <submittedName>
        <fullName evidence="6">ABC-type polar amino acid transport system, ATPase component</fullName>
    </submittedName>
    <submittedName>
        <fullName evidence="7">ATP-binding cassette domain-containing protein</fullName>
    </submittedName>
</protein>
<feature type="domain" description="ABC transporter" evidence="5">
    <location>
        <begin position="15"/>
        <end position="249"/>
    </location>
</feature>
<dbReference type="OrthoDB" id="45287at2"/>
<dbReference type="SUPFAM" id="SSF52540">
    <property type="entry name" value="P-loop containing nucleoside triphosphate hydrolases"/>
    <property type="match status" value="1"/>
</dbReference>
<keyword evidence="8" id="KW-1185">Reference proteome</keyword>
<dbReference type="AlphaFoldDB" id="A0A1G6HTC2"/>
<evidence type="ECO:0000313" key="7">
    <source>
        <dbReference type="EMBL" id="TGG88947.1"/>
    </source>
</evidence>
<dbReference type="GO" id="GO:0016887">
    <property type="term" value="F:ATP hydrolysis activity"/>
    <property type="evidence" value="ECO:0007669"/>
    <property type="project" value="InterPro"/>
</dbReference>
<evidence type="ECO:0000313" key="6">
    <source>
        <dbReference type="EMBL" id="SDB97085.1"/>
    </source>
</evidence>
<dbReference type="PANTHER" id="PTHR43166">
    <property type="entry name" value="AMINO ACID IMPORT ATP-BINDING PROTEIN"/>
    <property type="match status" value="1"/>
</dbReference>
<evidence type="ECO:0000256" key="1">
    <source>
        <dbReference type="ARBA" id="ARBA00005417"/>
    </source>
</evidence>
<dbReference type="RefSeq" id="WP_091401795.1">
    <property type="nucleotide sequence ID" value="NZ_FMYV01000001.1"/>
</dbReference>
<evidence type="ECO:0000259" key="5">
    <source>
        <dbReference type="PROSITE" id="PS50893"/>
    </source>
</evidence>
<dbReference type="InterPro" id="IPR027417">
    <property type="entry name" value="P-loop_NTPase"/>
</dbReference>
<comment type="similarity">
    <text evidence="1">Belongs to the ABC transporter superfamily.</text>
</comment>
<evidence type="ECO:0000313" key="9">
    <source>
        <dbReference type="Proteomes" id="UP000297288"/>
    </source>
</evidence>
<evidence type="ECO:0000256" key="3">
    <source>
        <dbReference type="ARBA" id="ARBA00022741"/>
    </source>
</evidence>
<reference evidence="7 9" key="2">
    <citation type="submission" date="2019-04" db="EMBL/GenBank/DDBJ databases">
        <title>Draft genome sequence data and analysis of a Fermenting Bacterium, Geotoga petraea strain HO-Geo1, isolated from heavy-oil petroleum reservoir in Russia.</title>
        <authorList>
            <person name="Grouzdev D.S."/>
            <person name="Semenova E.M."/>
            <person name="Sokolova D.S."/>
            <person name="Tourova T.P."/>
            <person name="Poltaraus A.B."/>
            <person name="Nazina T.N."/>
        </authorList>
    </citation>
    <scope>NUCLEOTIDE SEQUENCE [LARGE SCALE GENOMIC DNA]</scope>
    <source>
        <strain evidence="7 9">HO-Geo1</strain>
    </source>
</reference>
<gene>
    <name evidence="7" type="ORF">E4650_01760</name>
    <name evidence="6" type="ORF">SAMN04488588_0091</name>
</gene>
<proteinExistence type="inferred from homology"/>
<dbReference type="EMBL" id="SRME01000001">
    <property type="protein sequence ID" value="TGG88947.1"/>
    <property type="molecule type" value="Genomic_DNA"/>
</dbReference>
<evidence type="ECO:0000313" key="8">
    <source>
        <dbReference type="Proteomes" id="UP000199322"/>
    </source>
</evidence>
<organism evidence="6 8">
    <name type="scientific">Geotoga petraea</name>
    <dbReference type="NCBI Taxonomy" id="28234"/>
    <lineage>
        <taxon>Bacteria</taxon>
        <taxon>Thermotogati</taxon>
        <taxon>Thermotogota</taxon>
        <taxon>Thermotogae</taxon>
        <taxon>Petrotogales</taxon>
        <taxon>Petrotogaceae</taxon>
        <taxon>Geotoga</taxon>
    </lineage>
</organism>
<dbReference type="SMART" id="SM00382">
    <property type="entry name" value="AAA"/>
    <property type="match status" value="1"/>
</dbReference>
<keyword evidence="2" id="KW-0813">Transport</keyword>
<dbReference type="InterPro" id="IPR050086">
    <property type="entry name" value="MetN_ABC_transporter-like"/>
</dbReference>
<dbReference type="Proteomes" id="UP000297288">
    <property type="component" value="Unassembled WGS sequence"/>
</dbReference>
<dbReference type="PROSITE" id="PS50893">
    <property type="entry name" value="ABC_TRANSPORTER_2"/>
    <property type="match status" value="1"/>
</dbReference>
<dbReference type="Proteomes" id="UP000199322">
    <property type="component" value="Unassembled WGS sequence"/>
</dbReference>
<evidence type="ECO:0000256" key="2">
    <source>
        <dbReference type="ARBA" id="ARBA00022448"/>
    </source>
</evidence>